<feature type="compositionally biased region" description="Polar residues" evidence="2">
    <location>
        <begin position="464"/>
        <end position="473"/>
    </location>
</feature>
<keyword evidence="1" id="KW-0175">Coiled coil</keyword>
<dbReference type="OrthoDB" id="5420724at2759"/>
<evidence type="ECO:0000313" key="4">
    <source>
        <dbReference type="EMBL" id="KIW26447.1"/>
    </source>
</evidence>
<feature type="compositionally biased region" description="Polar residues" evidence="2">
    <location>
        <begin position="43"/>
        <end position="61"/>
    </location>
</feature>
<name>A0A0D2AMX3_9EURO</name>
<evidence type="ECO:0000256" key="3">
    <source>
        <dbReference type="SAM" id="Phobius"/>
    </source>
</evidence>
<feature type="compositionally biased region" description="Pro residues" evidence="2">
    <location>
        <begin position="483"/>
        <end position="493"/>
    </location>
</feature>
<feature type="compositionally biased region" description="Polar residues" evidence="2">
    <location>
        <begin position="525"/>
        <end position="535"/>
    </location>
</feature>
<dbReference type="PANTHER" id="PTHR42069:SF1">
    <property type="entry name" value="MARVEL DOMAIN-CONTAINING PROTEIN"/>
    <property type="match status" value="1"/>
</dbReference>
<feature type="region of interest" description="Disordered" evidence="2">
    <location>
        <begin position="78"/>
        <end position="97"/>
    </location>
</feature>
<sequence length="535" mass="58609">MSPSNFEPVSPIDLTVDSQTRSHHTQRFANDPDLDEKSDIKATTRSIRTNSTASSRSSITAGGNKRPRRARFAEATSVFSPASGPGENQSPFADPPATGKMEDGFGSVQSAKPSDVGFGYIADNQPVEQTVYIRSDPNGAAGQPLKSAMKTPGTASRMLNPLSPTFREEQMLEKEEMKTEIQQAKDLKVKTRVRMAKMVLRGVNFSCSLIVLAMLSTVLTIFHATKSIPARNNLPPWAAGQKLWPQIVVLSIACVSLLFSIVVILAYCRGGHKRAEKVAVYYTMFAVGWFMFSIVMWLVGAGILHGSKASGNGQDLWGWSCKDNKRRQLFEDDIHYALVCRLQDWSLICCIIEVVVEVIVIAIYGIVFYRFWSKNRLRKSMDARDRARTDLYLAQLRTQSAPNTPGFAQTPRTPGFPSALKSPHDMYSAAERGTSPVQFASPHSNTTPSTFKLQAPPIRVTKATPVSTATEGISSPRVFSSSSPPPQPPMSPPPEERVHQHMGAAPGEQQYDAVPIPGANYVPPSHNQGQPGQAY</sequence>
<feature type="compositionally biased region" description="Polar residues" evidence="2">
    <location>
        <begin position="401"/>
        <end position="412"/>
    </location>
</feature>
<dbReference type="GeneID" id="27348735"/>
<feature type="region of interest" description="Disordered" evidence="2">
    <location>
        <begin position="464"/>
        <end position="535"/>
    </location>
</feature>
<feature type="transmembrane region" description="Helical" evidence="3">
    <location>
        <begin position="198"/>
        <end position="223"/>
    </location>
</feature>
<gene>
    <name evidence="4" type="ORF">PV07_09541</name>
</gene>
<feature type="coiled-coil region" evidence="1">
    <location>
        <begin position="167"/>
        <end position="194"/>
    </location>
</feature>
<keyword evidence="3" id="KW-1133">Transmembrane helix</keyword>
<feature type="transmembrane region" description="Helical" evidence="3">
    <location>
        <begin position="243"/>
        <end position="267"/>
    </location>
</feature>
<dbReference type="PANTHER" id="PTHR42069">
    <property type="entry name" value="HYPHAL ANASTAMOSIS-8 PROTEIN"/>
    <property type="match status" value="1"/>
</dbReference>
<dbReference type="STRING" id="569365.A0A0D2AMX3"/>
<reference evidence="4 5" key="1">
    <citation type="submission" date="2015-01" db="EMBL/GenBank/DDBJ databases">
        <title>The Genome Sequence of Cladophialophora immunda CBS83496.</title>
        <authorList>
            <consortium name="The Broad Institute Genomics Platform"/>
            <person name="Cuomo C."/>
            <person name="de Hoog S."/>
            <person name="Gorbushina A."/>
            <person name="Stielow B."/>
            <person name="Teixiera M."/>
            <person name="Abouelleil A."/>
            <person name="Chapman S.B."/>
            <person name="Priest M."/>
            <person name="Young S.K."/>
            <person name="Wortman J."/>
            <person name="Nusbaum C."/>
            <person name="Birren B."/>
        </authorList>
    </citation>
    <scope>NUCLEOTIDE SEQUENCE [LARGE SCALE GENOMIC DNA]</scope>
    <source>
        <strain evidence="4 5">CBS 83496</strain>
    </source>
</reference>
<dbReference type="VEuPathDB" id="FungiDB:PV07_09541"/>
<evidence type="ECO:0000256" key="1">
    <source>
        <dbReference type="SAM" id="Coils"/>
    </source>
</evidence>
<feature type="transmembrane region" description="Helical" evidence="3">
    <location>
        <begin position="345"/>
        <end position="372"/>
    </location>
</feature>
<evidence type="ECO:0000313" key="5">
    <source>
        <dbReference type="Proteomes" id="UP000054466"/>
    </source>
</evidence>
<feature type="region of interest" description="Disordered" evidence="2">
    <location>
        <begin position="401"/>
        <end position="428"/>
    </location>
</feature>
<dbReference type="AlphaFoldDB" id="A0A0D2AMX3"/>
<dbReference type="EMBL" id="KN847044">
    <property type="protein sequence ID" value="KIW26447.1"/>
    <property type="molecule type" value="Genomic_DNA"/>
</dbReference>
<keyword evidence="3" id="KW-0472">Membrane</keyword>
<keyword evidence="3" id="KW-0812">Transmembrane</keyword>
<feature type="transmembrane region" description="Helical" evidence="3">
    <location>
        <begin position="279"/>
        <end position="304"/>
    </location>
</feature>
<dbReference type="Proteomes" id="UP000054466">
    <property type="component" value="Unassembled WGS sequence"/>
</dbReference>
<protein>
    <recommendedName>
        <fullName evidence="6">MARVEL domain-containing protein</fullName>
    </recommendedName>
</protein>
<feature type="region of interest" description="Disordered" evidence="2">
    <location>
        <begin position="1"/>
        <end position="71"/>
    </location>
</feature>
<evidence type="ECO:0008006" key="6">
    <source>
        <dbReference type="Google" id="ProtNLM"/>
    </source>
</evidence>
<proteinExistence type="predicted"/>
<dbReference type="HOGENOM" id="CLU_044229_0_0_1"/>
<keyword evidence="5" id="KW-1185">Reference proteome</keyword>
<dbReference type="RefSeq" id="XP_016246663.1">
    <property type="nucleotide sequence ID" value="XM_016396807.1"/>
</dbReference>
<accession>A0A0D2AMX3</accession>
<evidence type="ECO:0000256" key="2">
    <source>
        <dbReference type="SAM" id="MobiDB-lite"/>
    </source>
</evidence>
<organism evidence="4 5">
    <name type="scientific">Cladophialophora immunda</name>
    <dbReference type="NCBI Taxonomy" id="569365"/>
    <lineage>
        <taxon>Eukaryota</taxon>
        <taxon>Fungi</taxon>
        <taxon>Dikarya</taxon>
        <taxon>Ascomycota</taxon>
        <taxon>Pezizomycotina</taxon>
        <taxon>Eurotiomycetes</taxon>
        <taxon>Chaetothyriomycetidae</taxon>
        <taxon>Chaetothyriales</taxon>
        <taxon>Herpotrichiellaceae</taxon>
        <taxon>Cladophialophora</taxon>
    </lineage>
</organism>